<evidence type="ECO:0000256" key="11">
    <source>
        <dbReference type="PIRSR" id="PIRSR600223-1"/>
    </source>
</evidence>
<keyword evidence="15" id="KW-1185">Reference proteome</keyword>
<keyword evidence="5 12" id="KW-0812">Transmembrane</keyword>
<feature type="transmembrane region" description="Helical" evidence="12">
    <location>
        <begin position="12"/>
        <end position="31"/>
    </location>
</feature>
<sequence length="214" mass="24706">MWGALKSSRTARLWPILYWLPTGIVFASHWFELKAITGRSMQPTLNPNSSLWRDIGLFRRDVDIDAKYSREDIVTLRSPENHERLLIKRIVAKEGDTVRTLPPYPDAEVVIPKNHVWVEGDEHFWSDDSNRFGPISECLVESRLVMVVWPLSRFGAPNSKPTQSDKEYLAQTHKEQVRCSRVKQAKQPHSTQESSAESDSTWIPVYIRTLFECA</sequence>
<gene>
    <name evidence="14" type="ORF">BDN70DRAFT_853310</name>
</gene>
<feature type="active site" evidence="11">
    <location>
        <position position="88"/>
    </location>
</feature>
<evidence type="ECO:0000259" key="13">
    <source>
        <dbReference type="Pfam" id="PF10502"/>
    </source>
</evidence>
<dbReference type="GO" id="GO:0004252">
    <property type="term" value="F:serine-type endopeptidase activity"/>
    <property type="evidence" value="ECO:0007669"/>
    <property type="project" value="InterPro"/>
</dbReference>
<dbReference type="CDD" id="cd06530">
    <property type="entry name" value="S26_SPase_I"/>
    <property type="match status" value="1"/>
</dbReference>
<evidence type="ECO:0000256" key="2">
    <source>
        <dbReference type="ARBA" id="ARBA00007066"/>
    </source>
</evidence>
<dbReference type="GO" id="GO:0006465">
    <property type="term" value="P:signal peptide processing"/>
    <property type="evidence" value="ECO:0007669"/>
    <property type="project" value="InterPro"/>
</dbReference>
<keyword evidence="8 12" id="KW-1133">Transmembrane helix</keyword>
<evidence type="ECO:0000256" key="4">
    <source>
        <dbReference type="ARBA" id="ARBA00022670"/>
    </source>
</evidence>
<comment type="subcellular location">
    <subcellularLocation>
        <location evidence="1">Mitochondrion inner membrane</location>
        <topology evidence="1">Single-pass membrane protein</topology>
    </subcellularLocation>
</comment>
<dbReference type="Pfam" id="PF10502">
    <property type="entry name" value="Peptidase_S26"/>
    <property type="match status" value="1"/>
</dbReference>
<accession>A0A9P5Z6G2</accession>
<keyword evidence="7" id="KW-0378">Hydrolase</keyword>
<dbReference type="InterPro" id="IPR000223">
    <property type="entry name" value="Pept_S26A_signal_pept_1"/>
</dbReference>
<dbReference type="SUPFAM" id="SSF51306">
    <property type="entry name" value="LexA/Signal peptidase"/>
    <property type="match status" value="1"/>
</dbReference>
<evidence type="ECO:0000256" key="1">
    <source>
        <dbReference type="ARBA" id="ARBA00004434"/>
    </source>
</evidence>
<dbReference type="InterPro" id="IPR037730">
    <property type="entry name" value="IMP2"/>
</dbReference>
<evidence type="ECO:0000256" key="3">
    <source>
        <dbReference type="ARBA" id="ARBA00013650"/>
    </source>
</evidence>
<dbReference type="GO" id="GO:0042720">
    <property type="term" value="C:mitochondrial inner membrane peptidase complex"/>
    <property type="evidence" value="ECO:0007669"/>
    <property type="project" value="InterPro"/>
</dbReference>
<organism evidence="14 15">
    <name type="scientific">Pholiota conissans</name>
    <dbReference type="NCBI Taxonomy" id="109636"/>
    <lineage>
        <taxon>Eukaryota</taxon>
        <taxon>Fungi</taxon>
        <taxon>Dikarya</taxon>
        <taxon>Basidiomycota</taxon>
        <taxon>Agaricomycotina</taxon>
        <taxon>Agaricomycetes</taxon>
        <taxon>Agaricomycetidae</taxon>
        <taxon>Agaricales</taxon>
        <taxon>Agaricineae</taxon>
        <taxon>Strophariaceae</taxon>
        <taxon>Pholiota</taxon>
    </lineage>
</organism>
<keyword evidence="9" id="KW-0496">Mitochondrion</keyword>
<dbReference type="OrthoDB" id="308440at2759"/>
<dbReference type="InterPro" id="IPR036286">
    <property type="entry name" value="LexA/Signal_pep-like_sf"/>
</dbReference>
<dbReference type="EMBL" id="MU155165">
    <property type="protein sequence ID" value="KAF9482502.1"/>
    <property type="molecule type" value="Genomic_DNA"/>
</dbReference>
<dbReference type="PRINTS" id="PR00727">
    <property type="entry name" value="LEADERPTASE"/>
</dbReference>
<keyword evidence="10 12" id="KW-0472">Membrane</keyword>
<dbReference type="AlphaFoldDB" id="A0A9P5Z6G2"/>
<feature type="domain" description="Peptidase S26" evidence="13">
    <location>
        <begin position="22"/>
        <end position="99"/>
    </location>
</feature>
<evidence type="ECO:0000256" key="5">
    <source>
        <dbReference type="ARBA" id="ARBA00022692"/>
    </source>
</evidence>
<evidence type="ECO:0000256" key="6">
    <source>
        <dbReference type="ARBA" id="ARBA00022792"/>
    </source>
</evidence>
<feature type="active site" evidence="11">
    <location>
        <position position="40"/>
    </location>
</feature>
<name>A0A9P5Z6G2_9AGAR</name>
<dbReference type="InterPro" id="IPR019533">
    <property type="entry name" value="Peptidase_S26"/>
</dbReference>
<evidence type="ECO:0000313" key="14">
    <source>
        <dbReference type="EMBL" id="KAF9482502.1"/>
    </source>
</evidence>
<evidence type="ECO:0000256" key="7">
    <source>
        <dbReference type="ARBA" id="ARBA00022801"/>
    </source>
</evidence>
<keyword evidence="4" id="KW-0645">Protease</keyword>
<evidence type="ECO:0000256" key="12">
    <source>
        <dbReference type="SAM" id="Phobius"/>
    </source>
</evidence>
<dbReference type="Proteomes" id="UP000807469">
    <property type="component" value="Unassembled WGS sequence"/>
</dbReference>
<evidence type="ECO:0000256" key="9">
    <source>
        <dbReference type="ARBA" id="ARBA00023128"/>
    </source>
</evidence>
<dbReference type="PANTHER" id="PTHR46041">
    <property type="entry name" value="MITOCHONDRIAL INNER MEMBRANE PROTEASE SUBUNIT 2"/>
    <property type="match status" value="1"/>
</dbReference>
<comment type="similarity">
    <text evidence="2">Belongs to the peptidase S26 family. IMP2 subfamily.</text>
</comment>
<evidence type="ECO:0000256" key="8">
    <source>
        <dbReference type="ARBA" id="ARBA00022989"/>
    </source>
</evidence>
<proteinExistence type="inferred from homology"/>
<evidence type="ECO:0000313" key="15">
    <source>
        <dbReference type="Proteomes" id="UP000807469"/>
    </source>
</evidence>
<dbReference type="PANTHER" id="PTHR46041:SF2">
    <property type="entry name" value="MITOCHONDRIAL INNER MEMBRANE PROTEASE SUBUNIT 2"/>
    <property type="match status" value="1"/>
</dbReference>
<reference evidence="14" key="1">
    <citation type="submission" date="2020-11" db="EMBL/GenBank/DDBJ databases">
        <authorList>
            <consortium name="DOE Joint Genome Institute"/>
            <person name="Ahrendt S."/>
            <person name="Riley R."/>
            <person name="Andreopoulos W."/>
            <person name="Labutti K."/>
            <person name="Pangilinan J."/>
            <person name="Ruiz-Duenas F.J."/>
            <person name="Barrasa J.M."/>
            <person name="Sanchez-Garcia M."/>
            <person name="Camarero S."/>
            <person name="Miyauchi S."/>
            <person name="Serrano A."/>
            <person name="Linde D."/>
            <person name="Babiker R."/>
            <person name="Drula E."/>
            <person name="Ayuso-Fernandez I."/>
            <person name="Pacheco R."/>
            <person name="Padilla G."/>
            <person name="Ferreira P."/>
            <person name="Barriuso J."/>
            <person name="Kellner H."/>
            <person name="Castanera R."/>
            <person name="Alfaro M."/>
            <person name="Ramirez L."/>
            <person name="Pisabarro A.G."/>
            <person name="Kuo A."/>
            <person name="Tritt A."/>
            <person name="Lipzen A."/>
            <person name="He G."/>
            <person name="Yan M."/>
            <person name="Ng V."/>
            <person name="Cullen D."/>
            <person name="Martin F."/>
            <person name="Rosso M.-N."/>
            <person name="Henrissat B."/>
            <person name="Hibbett D."/>
            <person name="Martinez A.T."/>
            <person name="Grigoriev I.V."/>
        </authorList>
    </citation>
    <scope>NUCLEOTIDE SEQUENCE</scope>
    <source>
        <strain evidence="14">CIRM-BRFM 674</strain>
    </source>
</reference>
<dbReference type="Gene3D" id="2.10.109.10">
    <property type="entry name" value="Umud Fragment, subunit A"/>
    <property type="match status" value="1"/>
</dbReference>
<protein>
    <recommendedName>
        <fullName evidence="3">Mitochondrial inner membrane protease subunit 2</fullName>
    </recommendedName>
</protein>
<comment type="caution">
    <text evidence="14">The sequence shown here is derived from an EMBL/GenBank/DDBJ whole genome shotgun (WGS) entry which is preliminary data.</text>
</comment>
<evidence type="ECO:0000256" key="10">
    <source>
        <dbReference type="ARBA" id="ARBA00023136"/>
    </source>
</evidence>
<keyword evidence="6" id="KW-0999">Mitochondrion inner membrane</keyword>
<dbReference type="GO" id="GO:0006627">
    <property type="term" value="P:protein processing involved in protein targeting to mitochondrion"/>
    <property type="evidence" value="ECO:0007669"/>
    <property type="project" value="InterPro"/>
</dbReference>